<name>A0ABP6L068_9ACTN</name>
<evidence type="ECO:0000256" key="2">
    <source>
        <dbReference type="SAM" id="Phobius"/>
    </source>
</evidence>
<accession>A0ABP6L068</accession>
<comment type="caution">
    <text evidence="3">The sequence shown here is derived from an EMBL/GenBank/DDBJ whole genome shotgun (WGS) entry which is preliminary data.</text>
</comment>
<organism evidence="3 4">
    <name type="scientific">Streptosporangium longisporum</name>
    <dbReference type="NCBI Taxonomy" id="46187"/>
    <lineage>
        <taxon>Bacteria</taxon>
        <taxon>Bacillati</taxon>
        <taxon>Actinomycetota</taxon>
        <taxon>Actinomycetes</taxon>
        <taxon>Streptosporangiales</taxon>
        <taxon>Streptosporangiaceae</taxon>
        <taxon>Streptosporangium</taxon>
    </lineage>
</organism>
<feature type="transmembrane region" description="Helical" evidence="2">
    <location>
        <begin position="12"/>
        <end position="33"/>
    </location>
</feature>
<feature type="transmembrane region" description="Helical" evidence="2">
    <location>
        <begin position="102"/>
        <end position="122"/>
    </location>
</feature>
<protein>
    <submittedName>
        <fullName evidence="3">Uncharacterized protein</fullName>
    </submittedName>
</protein>
<evidence type="ECO:0000256" key="1">
    <source>
        <dbReference type="SAM" id="MobiDB-lite"/>
    </source>
</evidence>
<keyword evidence="2" id="KW-1133">Transmembrane helix</keyword>
<feature type="transmembrane region" description="Helical" evidence="2">
    <location>
        <begin position="71"/>
        <end position="90"/>
    </location>
</feature>
<feature type="region of interest" description="Disordered" evidence="1">
    <location>
        <begin position="139"/>
        <end position="175"/>
    </location>
</feature>
<proteinExistence type="predicted"/>
<sequence length="175" mass="17302">MEQVPVVRSPSETVVTVAACAVLAVLGFLVGLLCGFQHSWSVGAVPVSALGCVVLLFAISYGAGRMARGKSVSLAFAAGWTLITVIWAAGRPEGDLVIADDVAGYVYLYGGLIAIAAGVLLAPSAGGGSWLLTQHGYGPRPSAAPGASTPPDPSAPPLPPPAPPAPAPPGAPAVS</sequence>
<keyword evidence="2" id="KW-0472">Membrane</keyword>
<dbReference type="InterPro" id="IPR046095">
    <property type="entry name" value="DUF6113"/>
</dbReference>
<reference evidence="4" key="1">
    <citation type="journal article" date="2019" name="Int. J. Syst. Evol. Microbiol.">
        <title>The Global Catalogue of Microorganisms (GCM) 10K type strain sequencing project: providing services to taxonomists for standard genome sequencing and annotation.</title>
        <authorList>
            <consortium name="The Broad Institute Genomics Platform"/>
            <consortium name="The Broad Institute Genome Sequencing Center for Infectious Disease"/>
            <person name="Wu L."/>
            <person name="Ma J."/>
        </authorList>
    </citation>
    <scope>NUCLEOTIDE SEQUENCE [LARGE SCALE GENOMIC DNA]</scope>
    <source>
        <strain evidence="4">JCM 3106</strain>
    </source>
</reference>
<gene>
    <name evidence="3" type="ORF">GCM10017559_63530</name>
</gene>
<keyword evidence="2" id="KW-0812">Transmembrane</keyword>
<feature type="transmembrane region" description="Helical" evidence="2">
    <location>
        <begin position="39"/>
        <end position="59"/>
    </location>
</feature>
<dbReference type="Pfam" id="PF19608">
    <property type="entry name" value="DUF6113"/>
    <property type="match status" value="1"/>
</dbReference>
<feature type="compositionally biased region" description="Pro residues" evidence="1">
    <location>
        <begin position="148"/>
        <end position="175"/>
    </location>
</feature>
<keyword evidence="4" id="KW-1185">Reference proteome</keyword>
<evidence type="ECO:0000313" key="3">
    <source>
        <dbReference type="EMBL" id="GAA3028444.1"/>
    </source>
</evidence>
<dbReference type="Proteomes" id="UP001499930">
    <property type="component" value="Unassembled WGS sequence"/>
</dbReference>
<evidence type="ECO:0000313" key="4">
    <source>
        <dbReference type="Proteomes" id="UP001499930"/>
    </source>
</evidence>
<dbReference type="EMBL" id="BAAAWD010000017">
    <property type="protein sequence ID" value="GAA3028444.1"/>
    <property type="molecule type" value="Genomic_DNA"/>
</dbReference>
<dbReference type="RefSeq" id="WP_344902689.1">
    <property type="nucleotide sequence ID" value="NZ_BAAAWD010000017.1"/>
</dbReference>